<dbReference type="AlphaFoldDB" id="A0A7C3KI08"/>
<dbReference type="SUPFAM" id="SSF51197">
    <property type="entry name" value="Clavaminate synthase-like"/>
    <property type="match status" value="1"/>
</dbReference>
<comment type="cofactor">
    <cofactor evidence="1">
        <name>Fe(2+)</name>
        <dbReference type="ChEBI" id="CHEBI:29033"/>
    </cofactor>
</comment>
<evidence type="ECO:0000256" key="3">
    <source>
        <dbReference type="ARBA" id="ARBA00023004"/>
    </source>
</evidence>
<sequence>MHTLKSLLAPYDRDLFLTHNWTQQAVAITSDRVRRFESLFTWDDLNQLLTFHQIPHPDLRFSLDGRTLTQTESENWLECLRQGATLVINSVHERVPSLAKVAAELRYELGHRTQINLYCSPANQQGFECHYDTHEVLILQIDGQKEWCVFDQTVPFPVAETRSPDDLPPDTAPYLTCILKPGDVLYIPRGHWHYAVSCDRPSLHLTIGIDSPTRLDWLEWLVNELHDDPAWRVSLPLLRKGDTQAAQQQVDELRQQLISALQNPELTQKYVQQLQVSELPKVPANLPAQLGFDIFKQGFATRFYRIPTLPIQFQNEGDRYQITLGSKQVTLRGVPLEFVKNLMTQSSFGLLDLADWAPDLDFDLDVVPLLTQLVEAGVLLVEGDNQAAEQIWLNADANHHH</sequence>
<keyword evidence="2" id="KW-0479">Metal-binding</keyword>
<dbReference type="EMBL" id="DSRU01000321">
    <property type="protein sequence ID" value="HFN00428.1"/>
    <property type="molecule type" value="Genomic_DNA"/>
</dbReference>
<proteinExistence type="predicted"/>
<accession>A0A7C3KI08</accession>
<name>A0A7C3KI08_9CYAN</name>
<dbReference type="InterPro" id="IPR003347">
    <property type="entry name" value="JmjC_dom"/>
</dbReference>
<evidence type="ECO:0000256" key="1">
    <source>
        <dbReference type="ARBA" id="ARBA00001954"/>
    </source>
</evidence>
<dbReference type="PANTHER" id="PTHR13096:SF8">
    <property type="entry name" value="RIBOSOMAL OXYGENASE 1"/>
    <property type="match status" value="1"/>
</dbReference>
<evidence type="ECO:0000313" key="5">
    <source>
        <dbReference type="EMBL" id="HFN00428.1"/>
    </source>
</evidence>
<gene>
    <name evidence="5" type="ORF">ENR64_22305</name>
</gene>
<dbReference type="PROSITE" id="PS51184">
    <property type="entry name" value="JMJC"/>
    <property type="match status" value="1"/>
</dbReference>
<evidence type="ECO:0000256" key="2">
    <source>
        <dbReference type="ARBA" id="ARBA00022723"/>
    </source>
</evidence>
<evidence type="ECO:0000259" key="4">
    <source>
        <dbReference type="PROSITE" id="PS51184"/>
    </source>
</evidence>
<dbReference type="PANTHER" id="PTHR13096">
    <property type="entry name" value="MINA53 MYC INDUCED NUCLEAR ANTIGEN"/>
    <property type="match status" value="1"/>
</dbReference>
<dbReference type="Gene3D" id="2.60.120.650">
    <property type="entry name" value="Cupin"/>
    <property type="match status" value="1"/>
</dbReference>
<dbReference type="InterPro" id="IPR039994">
    <property type="entry name" value="NO66-like"/>
</dbReference>
<protein>
    <submittedName>
        <fullName evidence="5">Transcription factor jumonji jmjC domain-containing protein</fullName>
    </submittedName>
</protein>
<comment type="caution">
    <text evidence="5">The sequence shown here is derived from an EMBL/GenBank/DDBJ whole genome shotgun (WGS) entry which is preliminary data.</text>
</comment>
<keyword evidence="3" id="KW-0408">Iron</keyword>
<dbReference type="Pfam" id="PF08007">
    <property type="entry name" value="JmjC_2"/>
    <property type="match status" value="1"/>
</dbReference>
<organism evidence="5">
    <name type="scientific">Oscillatoriales cyanobacterium SpSt-418</name>
    <dbReference type="NCBI Taxonomy" id="2282169"/>
    <lineage>
        <taxon>Bacteria</taxon>
        <taxon>Bacillati</taxon>
        <taxon>Cyanobacteriota</taxon>
        <taxon>Cyanophyceae</taxon>
        <taxon>Oscillatoriophycideae</taxon>
        <taxon>Oscillatoriales</taxon>
    </lineage>
</organism>
<dbReference type="GO" id="GO:0046872">
    <property type="term" value="F:metal ion binding"/>
    <property type="evidence" value="ECO:0007669"/>
    <property type="project" value="UniProtKB-KW"/>
</dbReference>
<feature type="domain" description="JmjC" evidence="4">
    <location>
        <begin position="93"/>
        <end position="226"/>
    </location>
</feature>
<reference evidence="5" key="1">
    <citation type="journal article" date="2020" name="mSystems">
        <title>Genome- and Community-Level Interaction Insights into Carbon Utilization and Element Cycling Functions of Hydrothermarchaeota in Hydrothermal Sediment.</title>
        <authorList>
            <person name="Zhou Z."/>
            <person name="Liu Y."/>
            <person name="Xu W."/>
            <person name="Pan J."/>
            <person name="Luo Z.H."/>
            <person name="Li M."/>
        </authorList>
    </citation>
    <scope>NUCLEOTIDE SEQUENCE [LARGE SCALE GENOMIC DNA]</scope>
    <source>
        <strain evidence="5">SpSt-418</strain>
    </source>
</reference>
<dbReference type="SMART" id="SM00558">
    <property type="entry name" value="JmjC"/>
    <property type="match status" value="1"/>
</dbReference>